<comment type="subcellular location">
    <subcellularLocation>
        <location evidence="1">Cytoplasm</location>
        <location evidence="1">Cytosol</location>
    </subcellularLocation>
</comment>
<dbReference type="GO" id="GO:0003743">
    <property type="term" value="F:translation initiation factor activity"/>
    <property type="evidence" value="ECO:0007669"/>
    <property type="project" value="UniProtKB-KW"/>
</dbReference>
<comment type="subunit">
    <text evidence="8">Component of the translation initiation factor 2B (eIF2B) complex which is a heterodecamer of two sets of five different subunits: alpha, beta, gamma, delta and epsilon. Subunits alpha, beta and delta comprise a regulatory subcomplex and subunits epsilon and gamma comprise a catalytic subcomplex. Within the complex, the hexameric regulatory complex resides at the center, with the two heterodimeric catalytic subcomplexes bound on opposite sides.</text>
</comment>
<evidence type="ECO:0000256" key="5">
    <source>
        <dbReference type="ARBA" id="ARBA00022917"/>
    </source>
</evidence>
<feature type="compositionally biased region" description="Basic and acidic residues" evidence="10">
    <location>
        <begin position="27"/>
        <end position="44"/>
    </location>
</feature>
<evidence type="ECO:0000256" key="9">
    <source>
        <dbReference type="RuleBase" id="RU003814"/>
    </source>
</evidence>
<dbReference type="Gene3D" id="3.40.50.10470">
    <property type="entry name" value="Translation initiation factor eif-2b, domain 2"/>
    <property type="match status" value="1"/>
</dbReference>
<protein>
    <recommendedName>
        <fullName evidence="6">Translation initiation factor eIF2B subunit delta</fullName>
    </recommendedName>
    <alternativeName>
        <fullName evidence="7">eIF2B GDP-GTP exchange factor subunit delta</fullName>
    </alternativeName>
</protein>
<dbReference type="AlphaFoldDB" id="A0A4Q1BW46"/>
<evidence type="ECO:0000256" key="1">
    <source>
        <dbReference type="ARBA" id="ARBA00004514"/>
    </source>
</evidence>
<evidence type="ECO:0000256" key="3">
    <source>
        <dbReference type="ARBA" id="ARBA00022490"/>
    </source>
</evidence>
<dbReference type="VEuPathDB" id="FungiDB:TREMEDRAFT_15648"/>
<evidence type="ECO:0000256" key="7">
    <source>
        <dbReference type="ARBA" id="ARBA00044356"/>
    </source>
</evidence>
<dbReference type="GO" id="GO:0005829">
    <property type="term" value="C:cytosol"/>
    <property type="evidence" value="ECO:0007669"/>
    <property type="project" value="UniProtKB-SubCell"/>
</dbReference>
<keyword evidence="3" id="KW-0963">Cytoplasm</keyword>
<dbReference type="FunCoup" id="A0A4Q1BW46">
    <property type="interactions" value="483"/>
</dbReference>
<organism evidence="11 12">
    <name type="scientific">Tremella mesenterica</name>
    <name type="common">Jelly fungus</name>
    <dbReference type="NCBI Taxonomy" id="5217"/>
    <lineage>
        <taxon>Eukaryota</taxon>
        <taxon>Fungi</taxon>
        <taxon>Dikarya</taxon>
        <taxon>Basidiomycota</taxon>
        <taxon>Agaricomycotina</taxon>
        <taxon>Tremellomycetes</taxon>
        <taxon>Tremellales</taxon>
        <taxon>Tremellaceae</taxon>
        <taxon>Tremella</taxon>
    </lineage>
</organism>
<evidence type="ECO:0000256" key="2">
    <source>
        <dbReference type="ARBA" id="ARBA00007251"/>
    </source>
</evidence>
<accession>A0A4Q1BW46</accession>
<dbReference type="SUPFAM" id="SSF100950">
    <property type="entry name" value="NagB/RpiA/CoA transferase-like"/>
    <property type="match status" value="1"/>
</dbReference>
<evidence type="ECO:0000313" key="11">
    <source>
        <dbReference type="EMBL" id="RXK42384.1"/>
    </source>
</evidence>
<feature type="region of interest" description="Disordered" evidence="10">
    <location>
        <begin position="1"/>
        <end position="112"/>
    </location>
</feature>
<dbReference type="InterPro" id="IPR000649">
    <property type="entry name" value="IF-2B-related"/>
</dbReference>
<comment type="similarity">
    <text evidence="2 9">Belongs to the eIF-2B alpha/beta/delta subunits family.</text>
</comment>
<feature type="compositionally biased region" description="Low complexity" evidence="10">
    <location>
        <begin position="83"/>
        <end position="106"/>
    </location>
</feature>
<sequence length="474" mass="51210">MSATPPVAPPLLSDNIQGEGSVKSKVVKTDPKKSAKEAKKEKRAALVASRAVSQSTDNPTDLQPQPSPNLSTQIQSPSQSQFRTTTSRPPQQPPTSSIPSKKSQPIGLPDLPSTTTSTHKYWILTHLPTHASPNTPLAFKSGKLHPIIIRLGVLMSSGTLRGANARTIGMMIAFQEVIRDYETPENAVLWKDLPGHLSPMISFLENCRPKGVGGGNAIRWLKGEINRFGEQEFGTEAEQKQYLIDAIGVYIRDRIEFADQVIATTAKEKIKPGDTVVTYARSSLVERVLIEAWTSMRILDPSSSFSVIIVDSRPLLEGRSLLTTLSSYNIPITYTLLPLLAPLLPSADLVLLGTSALHADGSLYSRAGTAMIAMLAKEARIPVVACCETYKFGERVVLDGVGSNELGDVSDFFDVKEEEKETEKGKGKGMEGVIPLSLLYDLTPPSLITAVCTEIGFIPPSSVPTVLGKANNVV</sequence>
<evidence type="ECO:0000256" key="6">
    <source>
        <dbReference type="ARBA" id="ARBA00044147"/>
    </source>
</evidence>
<comment type="caution">
    <text evidence="11">The sequence shown here is derived from an EMBL/GenBank/DDBJ whole genome shotgun (WGS) entry which is preliminary data.</text>
</comment>
<feature type="compositionally biased region" description="Polar residues" evidence="10">
    <location>
        <begin position="51"/>
        <end position="82"/>
    </location>
</feature>
<keyword evidence="5" id="KW-0648">Protein biosynthesis</keyword>
<dbReference type="STRING" id="5217.A0A4Q1BW46"/>
<dbReference type="PANTHER" id="PTHR10233:SF14">
    <property type="entry name" value="TRANSLATION INITIATION FACTOR EIF-2B SUBUNIT DELTA"/>
    <property type="match status" value="1"/>
</dbReference>
<dbReference type="InterPro" id="IPR037171">
    <property type="entry name" value="NagB/RpiA_transferase-like"/>
</dbReference>
<evidence type="ECO:0000256" key="4">
    <source>
        <dbReference type="ARBA" id="ARBA00022540"/>
    </source>
</evidence>
<gene>
    <name evidence="11" type="ORF">M231_00374</name>
</gene>
<dbReference type="OrthoDB" id="10254737at2759"/>
<dbReference type="InParanoid" id="A0A4Q1BW46"/>
<name>A0A4Q1BW46_TREME</name>
<evidence type="ECO:0000313" key="12">
    <source>
        <dbReference type="Proteomes" id="UP000289152"/>
    </source>
</evidence>
<dbReference type="InterPro" id="IPR042529">
    <property type="entry name" value="IF_2B-like_C"/>
</dbReference>
<keyword evidence="12" id="KW-1185">Reference proteome</keyword>
<evidence type="ECO:0000256" key="8">
    <source>
        <dbReference type="ARBA" id="ARBA00046432"/>
    </source>
</evidence>
<dbReference type="PANTHER" id="PTHR10233">
    <property type="entry name" value="TRANSLATION INITIATION FACTOR EIF-2B"/>
    <property type="match status" value="1"/>
</dbReference>
<proteinExistence type="inferred from homology"/>
<dbReference type="EMBL" id="SDIL01000002">
    <property type="protein sequence ID" value="RXK42384.1"/>
    <property type="molecule type" value="Genomic_DNA"/>
</dbReference>
<keyword evidence="4 11" id="KW-0396">Initiation factor</keyword>
<evidence type="ECO:0000256" key="10">
    <source>
        <dbReference type="SAM" id="MobiDB-lite"/>
    </source>
</evidence>
<reference evidence="11 12" key="1">
    <citation type="submission" date="2016-06" db="EMBL/GenBank/DDBJ databases">
        <title>Evolution of pathogenesis and genome organization in the Tremellales.</title>
        <authorList>
            <person name="Cuomo C."/>
            <person name="Litvintseva A."/>
            <person name="Heitman J."/>
            <person name="Chen Y."/>
            <person name="Sun S."/>
            <person name="Springer D."/>
            <person name="Dromer F."/>
            <person name="Young S."/>
            <person name="Zeng Q."/>
            <person name="Chapman S."/>
            <person name="Gujja S."/>
            <person name="Saif S."/>
            <person name="Birren B."/>
        </authorList>
    </citation>
    <scope>NUCLEOTIDE SEQUENCE [LARGE SCALE GENOMIC DNA]</scope>
    <source>
        <strain evidence="11 12">ATCC 28783</strain>
    </source>
</reference>
<dbReference type="Proteomes" id="UP000289152">
    <property type="component" value="Unassembled WGS sequence"/>
</dbReference>
<dbReference type="Pfam" id="PF01008">
    <property type="entry name" value="IF-2B"/>
    <property type="match status" value="1"/>
</dbReference>